<evidence type="ECO:0000313" key="4">
    <source>
        <dbReference type="Proteomes" id="UP001146469"/>
    </source>
</evidence>
<name>A0A9X3LLL2_9CORY</name>
<protein>
    <recommendedName>
        <fullName evidence="2">DUF6802 domain-containing protein</fullName>
    </recommendedName>
</protein>
<dbReference type="Pfam" id="PF20615">
    <property type="entry name" value="DUF6802"/>
    <property type="match status" value="1"/>
</dbReference>
<dbReference type="Proteomes" id="UP001146469">
    <property type="component" value="Unassembled WGS sequence"/>
</dbReference>
<dbReference type="EMBL" id="JAKMUT010000009">
    <property type="protein sequence ID" value="MCZ9290412.1"/>
    <property type="molecule type" value="Genomic_DNA"/>
</dbReference>
<evidence type="ECO:0000259" key="2">
    <source>
        <dbReference type="Pfam" id="PF20615"/>
    </source>
</evidence>
<evidence type="ECO:0000256" key="1">
    <source>
        <dbReference type="SAM" id="MobiDB-lite"/>
    </source>
</evidence>
<dbReference type="InterPro" id="IPR046543">
    <property type="entry name" value="DUF6802"/>
</dbReference>
<keyword evidence="4" id="KW-1185">Reference proteome</keyword>
<feature type="region of interest" description="Disordered" evidence="1">
    <location>
        <begin position="174"/>
        <end position="208"/>
    </location>
</feature>
<sequence>MFDFPDDGITPQNPLADLIGAHELHELHGGAPGNPGSLGGLGGGLGSGLGSGLTVEYGGREYYVDELNSHDPNAHDPNRAPGQRGGAHSGAHPESRSESHSGASPGSNSSADPGADPGARAWYGSGGVEESVTIADDQGMSILSDTDGDGKVDYVSSVSYDGQWSAWRWIETGEAEGASQRKNDDTPDPGKGRWQTDAWKCVDRGEWG</sequence>
<gene>
    <name evidence="3" type="ORF">L8V00_09400</name>
</gene>
<reference evidence="3" key="1">
    <citation type="submission" date="2022-02" db="EMBL/GenBank/DDBJ databases">
        <title>Corynebacterium sp. from urogenital microbiome.</title>
        <authorList>
            <person name="Cappelli E.A."/>
            <person name="Ribeiro T.G."/>
            <person name="Peixe L."/>
        </authorList>
    </citation>
    <scope>NUCLEOTIDE SEQUENCE</scope>
    <source>
        <strain evidence="3">C8Ua_174</strain>
    </source>
</reference>
<accession>A0A9X3LLL2</accession>
<feature type="compositionally biased region" description="Basic and acidic residues" evidence="1">
    <location>
        <begin position="179"/>
        <end position="191"/>
    </location>
</feature>
<dbReference type="RefSeq" id="WP_269944861.1">
    <property type="nucleotide sequence ID" value="NZ_JAKMUT010000009.1"/>
</dbReference>
<proteinExistence type="predicted"/>
<evidence type="ECO:0000313" key="3">
    <source>
        <dbReference type="EMBL" id="MCZ9290412.1"/>
    </source>
</evidence>
<feature type="domain" description="DUF6802" evidence="2">
    <location>
        <begin position="126"/>
        <end position="182"/>
    </location>
</feature>
<feature type="compositionally biased region" description="Basic and acidic residues" evidence="1">
    <location>
        <begin position="66"/>
        <end position="78"/>
    </location>
</feature>
<comment type="caution">
    <text evidence="3">The sequence shown here is derived from an EMBL/GenBank/DDBJ whole genome shotgun (WGS) entry which is preliminary data.</text>
</comment>
<feature type="compositionally biased region" description="Low complexity" evidence="1">
    <location>
        <begin position="100"/>
        <end position="115"/>
    </location>
</feature>
<organism evidence="3 4">
    <name type="scientific">Corynebacterium evansiae</name>
    <dbReference type="NCBI Taxonomy" id="2913499"/>
    <lineage>
        <taxon>Bacteria</taxon>
        <taxon>Bacillati</taxon>
        <taxon>Actinomycetota</taxon>
        <taxon>Actinomycetes</taxon>
        <taxon>Mycobacteriales</taxon>
        <taxon>Corynebacteriaceae</taxon>
        <taxon>Corynebacterium</taxon>
    </lineage>
</organism>
<feature type="region of interest" description="Disordered" evidence="1">
    <location>
        <begin position="66"/>
        <end position="124"/>
    </location>
</feature>
<dbReference type="AlphaFoldDB" id="A0A9X3LLL2"/>